<dbReference type="PANTHER" id="PTHR43245">
    <property type="entry name" value="BIFUNCTIONAL POLYMYXIN RESISTANCE PROTEIN ARNA"/>
    <property type="match status" value="1"/>
</dbReference>
<dbReference type="InterPro" id="IPR036291">
    <property type="entry name" value="NAD(P)-bd_dom_sf"/>
</dbReference>
<proteinExistence type="predicted"/>
<dbReference type="InterPro" id="IPR050177">
    <property type="entry name" value="Lipid_A_modif_metabolic_enz"/>
</dbReference>
<evidence type="ECO:0000313" key="4">
    <source>
        <dbReference type="Proteomes" id="UP000199379"/>
    </source>
</evidence>
<dbReference type="PRINTS" id="PR01713">
    <property type="entry name" value="NUCEPIMERASE"/>
</dbReference>
<name>A0A1H7D5I8_9RHOB</name>
<dbReference type="Gene3D" id="3.40.50.720">
    <property type="entry name" value="NAD(P)-binding Rossmann-like Domain"/>
    <property type="match status" value="1"/>
</dbReference>
<dbReference type="SUPFAM" id="SSF51735">
    <property type="entry name" value="NAD(P)-binding Rossmann-fold domains"/>
    <property type="match status" value="1"/>
</dbReference>
<feature type="region of interest" description="Disordered" evidence="1">
    <location>
        <begin position="166"/>
        <end position="190"/>
    </location>
</feature>
<protein>
    <submittedName>
        <fullName evidence="3">dTDP-L-rhamnose 4-epimerase</fullName>
    </submittedName>
</protein>
<dbReference type="InterPro" id="IPR001509">
    <property type="entry name" value="Epimerase_deHydtase"/>
</dbReference>
<reference evidence="3 4" key="1">
    <citation type="submission" date="2016-10" db="EMBL/GenBank/DDBJ databases">
        <authorList>
            <person name="de Groot N.N."/>
        </authorList>
    </citation>
    <scope>NUCLEOTIDE SEQUENCE [LARGE SCALE GENOMIC DNA]</scope>
    <source>
        <strain evidence="3 4">DSM 29340</strain>
    </source>
</reference>
<sequence>MQEYILQQGFWGSGTEVGILRLQNVYGPGQALGNPYTGVLTIFAQQIAERRILDIYEDGEITRDFVYVDDVVAAFFRMGTVEVMPEGILDIGSGEGTTIVEAARRLLLNMCADDGQLRISGGYRPGDIRHAVADNSRARLELGWQPEFDLVNGMAQLTAWLAEATSSTSGDRNDNRPKPTAALVGFDSDT</sequence>
<dbReference type="Proteomes" id="UP000199379">
    <property type="component" value="Unassembled WGS sequence"/>
</dbReference>
<gene>
    <name evidence="3" type="ORF">SAMN05444007_1103</name>
</gene>
<keyword evidence="4" id="KW-1185">Reference proteome</keyword>
<evidence type="ECO:0000313" key="3">
    <source>
        <dbReference type="EMBL" id="SEJ97026.1"/>
    </source>
</evidence>
<dbReference type="Pfam" id="PF01370">
    <property type="entry name" value="Epimerase"/>
    <property type="match status" value="1"/>
</dbReference>
<evidence type="ECO:0000259" key="2">
    <source>
        <dbReference type="Pfam" id="PF01370"/>
    </source>
</evidence>
<organism evidence="3 4">
    <name type="scientific">Cribrihabitans marinus</name>
    <dbReference type="NCBI Taxonomy" id="1227549"/>
    <lineage>
        <taxon>Bacteria</taxon>
        <taxon>Pseudomonadati</taxon>
        <taxon>Pseudomonadota</taxon>
        <taxon>Alphaproteobacteria</taxon>
        <taxon>Rhodobacterales</taxon>
        <taxon>Paracoccaceae</taxon>
        <taxon>Cribrihabitans</taxon>
    </lineage>
</organism>
<accession>A0A1H7D5I8</accession>
<dbReference type="AlphaFoldDB" id="A0A1H7D5I8"/>
<dbReference type="EMBL" id="FNYD01000010">
    <property type="protein sequence ID" value="SEJ97026.1"/>
    <property type="molecule type" value="Genomic_DNA"/>
</dbReference>
<dbReference type="STRING" id="1227549.SAMN05444007_1103"/>
<evidence type="ECO:0000256" key="1">
    <source>
        <dbReference type="SAM" id="MobiDB-lite"/>
    </source>
</evidence>
<dbReference type="PANTHER" id="PTHR43245:SF13">
    <property type="entry name" value="UDP-D-APIOSE_UDP-D-XYLOSE SYNTHASE 2"/>
    <property type="match status" value="1"/>
</dbReference>
<feature type="domain" description="NAD-dependent epimerase/dehydratase" evidence="2">
    <location>
        <begin position="14"/>
        <end position="80"/>
    </location>
</feature>